<comment type="caution">
    <text evidence="2">The sequence shown here is derived from an EMBL/GenBank/DDBJ whole genome shotgun (WGS) entry which is preliminary data.</text>
</comment>
<evidence type="ECO:0000313" key="3">
    <source>
        <dbReference type="Proteomes" id="UP000626092"/>
    </source>
</evidence>
<keyword evidence="3" id="KW-1185">Reference proteome</keyword>
<evidence type="ECO:0000256" key="1">
    <source>
        <dbReference type="SAM" id="MobiDB-lite"/>
    </source>
</evidence>
<dbReference type="AlphaFoldDB" id="A0A834H6T9"/>
<dbReference type="EMBL" id="WJXA01000004">
    <property type="protein sequence ID" value="KAF7146749.1"/>
    <property type="molecule type" value="Genomic_DNA"/>
</dbReference>
<gene>
    <name evidence="2" type="ORF">RHSIM_Rhsim04G0212700</name>
</gene>
<reference evidence="2" key="1">
    <citation type="submission" date="2019-11" db="EMBL/GenBank/DDBJ databases">
        <authorList>
            <person name="Liu Y."/>
            <person name="Hou J."/>
            <person name="Li T.-Q."/>
            <person name="Guan C.-H."/>
            <person name="Wu X."/>
            <person name="Wu H.-Z."/>
            <person name="Ling F."/>
            <person name="Zhang R."/>
            <person name="Shi X.-G."/>
            <person name="Ren J.-P."/>
            <person name="Chen E.-F."/>
            <person name="Sun J.-M."/>
        </authorList>
    </citation>
    <scope>NUCLEOTIDE SEQUENCE</scope>
    <source>
        <strain evidence="2">Adult_tree_wgs_1</strain>
        <tissue evidence="2">Leaves</tissue>
    </source>
</reference>
<sequence>MTKAFRAAARHVLRRDNGGGEQNPWKKLHSKLKQLLYGPLNVGEAQKVQTKEEPKFESANAENKEELKTEEPEEVESKTASENGDQKDEKPKTEQEEEKVEPKPNSETAEQKEEPKPNSEAAEQKEEEKEEPEPNSETAEQKTEAEEEKEEPKANSENEKQTVETAEQKTEAEEEKEEPKANSENENQTVQITIKDLLSIASDIMVVQATAETSLKVIGSLILAANKGSGEAAVALSKTLAGLDAQQTSDNVKQILSKVIDIDGTVKDIDAKLDGKVPPSALQPRAEPSGDDSGDVDDNEDSPLPGDDGPMEDLF</sequence>
<feature type="region of interest" description="Disordered" evidence="1">
    <location>
        <begin position="1"/>
        <end position="27"/>
    </location>
</feature>
<feature type="region of interest" description="Disordered" evidence="1">
    <location>
        <begin position="46"/>
        <end position="188"/>
    </location>
</feature>
<accession>A0A834H6T9</accession>
<feature type="region of interest" description="Disordered" evidence="1">
    <location>
        <begin position="271"/>
        <end position="315"/>
    </location>
</feature>
<organism evidence="2 3">
    <name type="scientific">Rhododendron simsii</name>
    <name type="common">Sims's rhododendron</name>
    <dbReference type="NCBI Taxonomy" id="118357"/>
    <lineage>
        <taxon>Eukaryota</taxon>
        <taxon>Viridiplantae</taxon>
        <taxon>Streptophyta</taxon>
        <taxon>Embryophyta</taxon>
        <taxon>Tracheophyta</taxon>
        <taxon>Spermatophyta</taxon>
        <taxon>Magnoliopsida</taxon>
        <taxon>eudicotyledons</taxon>
        <taxon>Gunneridae</taxon>
        <taxon>Pentapetalae</taxon>
        <taxon>asterids</taxon>
        <taxon>Ericales</taxon>
        <taxon>Ericaceae</taxon>
        <taxon>Ericoideae</taxon>
        <taxon>Rhodoreae</taxon>
        <taxon>Rhododendron</taxon>
    </lineage>
</organism>
<dbReference type="Proteomes" id="UP000626092">
    <property type="component" value="Unassembled WGS sequence"/>
</dbReference>
<feature type="compositionally biased region" description="Acidic residues" evidence="1">
    <location>
        <begin position="289"/>
        <end position="301"/>
    </location>
</feature>
<feature type="compositionally biased region" description="Basic and acidic residues" evidence="1">
    <location>
        <begin position="139"/>
        <end position="183"/>
    </location>
</feature>
<name>A0A834H6T9_RHOSS</name>
<feature type="compositionally biased region" description="Basic and acidic residues" evidence="1">
    <location>
        <begin position="49"/>
        <end position="127"/>
    </location>
</feature>
<protein>
    <submittedName>
        <fullName evidence="2">Uncharacterized protein</fullName>
    </submittedName>
</protein>
<evidence type="ECO:0000313" key="2">
    <source>
        <dbReference type="EMBL" id="KAF7146749.1"/>
    </source>
</evidence>
<proteinExistence type="predicted"/>